<dbReference type="AlphaFoldDB" id="A0A8S0U4T8"/>
<evidence type="ECO:0000313" key="2">
    <source>
        <dbReference type="EMBL" id="CAA3013804.1"/>
    </source>
</evidence>
<reference evidence="2 3" key="1">
    <citation type="submission" date="2019-12" db="EMBL/GenBank/DDBJ databases">
        <authorList>
            <person name="Alioto T."/>
            <person name="Alioto T."/>
            <person name="Gomez Garrido J."/>
        </authorList>
    </citation>
    <scope>NUCLEOTIDE SEQUENCE [LARGE SCALE GENOMIC DNA]</scope>
</reference>
<dbReference type="Gramene" id="OE9A020628T1">
    <property type="protein sequence ID" value="OE9A020628C1"/>
    <property type="gene ID" value="OE9A020628"/>
</dbReference>
<feature type="compositionally biased region" description="Polar residues" evidence="1">
    <location>
        <begin position="38"/>
        <end position="50"/>
    </location>
</feature>
<dbReference type="EMBL" id="CACTIH010007454">
    <property type="protein sequence ID" value="CAA3013804.1"/>
    <property type="molecule type" value="Genomic_DNA"/>
</dbReference>
<organism evidence="2 3">
    <name type="scientific">Olea europaea subsp. europaea</name>
    <dbReference type="NCBI Taxonomy" id="158383"/>
    <lineage>
        <taxon>Eukaryota</taxon>
        <taxon>Viridiplantae</taxon>
        <taxon>Streptophyta</taxon>
        <taxon>Embryophyta</taxon>
        <taxon>Tracheophyta</taxon>
        <taxon>Spermatophyta</taxon>
        <taxon>Magnoliopsida</taxon>
        <taxon>eudicotyledons</taxon>
        <taxon>Gunneridae</taxon>
        <taxon>Pentapetalae</taxon>
        <taxon>asterids</taxon>
        <taxon>lamiids</taxon>
        <taxon>Lamiales</taxon>
        <taxon>Oleaceae</taxon>
        <taxon>Oleeae</taxon>
        <taxon>Olea</taxon>
    </lineage>
</organism>
<accession>A0A8S0U4T8</accession>
<evidence type="ECO:0000256" key="1">
    <source>
        <dbReference type="SAM" id="MobiDB-lite"/>
    </source>
</evidence>
<sequence length="110" mass="11741">MATFAPPDHAAGLLQKLSSDTQAKTLEIPEPTKKPSFDSGNVTAGNIQSRDGSLNPMLSDLFDQTMCYLPNGNPSTAYCYGGYDGTGSEWNYTPYVNSDGVEVTPGVLWG</sequence>
<feature type="region of interest" description="Disordered" evidence="1">
    <location>
        <begin position="28"/>
        <end position="50"/>
    </location>
</feature>
<comment type="caution">
    <text evidence="2">The sequence shown here is derived from an EMBL/GenBank/DDBJ whole genome shotgun (WGS) entry which is preliminary data.</text>
</comment>
<dbReference type="Proteomes" id="UP000594638">
    <property type="component" value="Unassembled WGS sequence"/>
</dbReference>
<proteinExistence type="predicted"/>
<keyword evidence="3" id="KW-1185">Reference proteome</keyword>
<name>A0A8S0U4T8_OLEEU</name>
<dbReference type="OrthoDB" id="1736681at2759"/>
<gene>
    <name evidence="2" type="ORF">OLEA9_A020628</name>
</gene>
<evidence type="ECO:0000313" key="3">
    <source>
        <dbReference type="Proteomes" id="UP000594638"/>
    </source>
</evidence>
<protein>
    <submittedName>
        <fullName evidence="2">Uncharacterized protein</fullName>
    </submittedName>
</protein>